<dbReference type="InterPro" id="IPR032675">
    <property type="entry name" value="LRR_dom_sf"/>
</dbReference>
<dbReference type="OrthoDB" id="3347347at2759"/>
<evidence type="ECO:0000313" key="1">
    <source>
        <dbReference type="EMBL" id="KAF9451450.1"/>
    </source>
</evidence>
<dbReference type="Gene3D" id="3.80.10.10">
    <property type="entry name" value="Ribonuclease Inhibitor"/>
    <property type="match status" value="1"/>
</dbReference>
<proteinExistence type="predicted"/>
<evidence type="ECO:0008006" key="3">
    <source>
        <dbReference type="Google" id="ProtNLM"/>
    </source>
</evidence>
<dbReference type="Proteomes" id="UP000807342">
    <property type="component" value="Unassembled WGS sequence"/>
</dbReference>
<dbReference type="AlphaFoldDB" id="A0A9P6C726"/>
<dbReference type="EMBL" id="MU151085">
    <property type="protein sequence ID" value="KAF9451450.1"/>
    <property type="molecule type" value="Genomic_DNA"/>
</dbReference>
<evidence type="ECO:0000313" key="2">
    <source>
        <dbReference type="Proteomes" id="UP000807342"/>
    </source>
</evidence>
<organism evidence="1 2">
    <name type="scientific">Macrolepiota fuliginosa MF-IS2</name>
    <dbReference type="NCBI Taxonomy" id="1400762"/>
    <lineage>
        <taxon>Eukaryota</taxon>
        <taxon>Fungi</taxon>
        <taxon>Dikarya</taxon>
        <taxon>Basidiomycota</taxon>
        <taxon>Agaricomycotina</taxon>
        <taxon>Agaricomycetes</taxon>
        <taxon>Agaricomycetidae</taxon>
        <taxon>Agaricales</taxon>
        <taxon>Agaricineae</taxon>
        <taxon>Agaricaceae</taxon>
        <taxon>Macrolepiota</taxon>
    </lineage>
</organism>
<accession>A0A9P6C726</accession>
<keyword evidence="2" id="KW-1185">Reference proteome</keyword>
<protein>
    <recommendedName>
        <fullName evidence="3">F-box domain-containing protein</fullName>
    </recommendedName>
</protein>
<reference evidence="1" key="1">
    <citation type="submission" date="2020-11" db="EMBL/GenBank/DDBJ databases">
        <authorList>
            <consortium name="DOE Joint Genome Institute"/>
            <person name="Ahrendt S."/>
            <person name="Riley R."/>
            <person name="Andreopoulos W."/>
            <person name="Labutti K."/>
            <person name="Pangilinan J."/>
            <person name="Ruiz-Duenas F.J."/>
            <person name="Barrasa J.M."/>
            <person name="Sanchez-Garcia M."/>
            <person name="Camarero S."/>
            <person name="Miyauchi S."/>
            <person name="Serrano A."/>
            <person name="Linde D."/>
            <person name="Babiker R."/>
            <person name="Drula E."/>
            <person name="Ayuso-Fernandez I."/>
            <person name="Pacheco R."/>
            <person name="Padilla G."/>
            <person name="Ferreira P."/>
            <person name="Barriuso J."/>
            <person name="Kellner H."/>
            <person name="Castanera R."/>
            <person name="Alfaro M."/>
            <person name="Ramirez L."/>
            <person name="Pisabarro A.G."/>
            <person name="Kuo A."/>
            <person name="Tritt A."/>
            <person name="Lipzen A."/>
            <person name="He G."/>
            <person name="Yan M."/>
            <person name="Ng V."/>
            <person name="Cullen D."/>
            <person name="Martin F."/>
            <person name="Rosso M.-N."/>
            <person name="Henrissat B."/>
            <person name="Hibbett D."/>
            <person name="Martinez A.T."/>
            <person name="Grigoriev I.V."/>
        </authorList>
    </citation>
    <scope>NUCLEOTIDE SEQUENCE</scope>
    <source>
        <strain evidence="1">MF-IS2</strain>
    </source>
</reference>
<comment type="caution">
    <text evidence="1">The sequence shown here is derived from an EMBL/GenBank/DDBJ whole genome shotgun (WGS) entry which is preliminary data.</text>
</comment>
<name>A0A9P6C726_9AGAR</name>
<gene>
    <name evidence="1" type="ORF">P691DRAFT_773118</name>
</gene>
<sequence>MDRCLSIPEILHLIFCDIEKESRSEREKYRTLLSAASVSHAWSQVALDYLWRSICGVHCLIRCMPNLWTIVDRELILTRSLKASDLHVLEKYTPRVRTLIVGSSGPIVPLWVYQALLLSSQHPLLPNLEVLEWRPSSDQVNYFPFVRSFMASGLKDLELVVNFKEYDQVSFLTIVPRLCPNITRLCLGMTGYRDTLAVGVENFSDIFHDWHNLTTLVVTDLTLDGLVCVAAMSSLRSLEIQRAKCLWKSSLSGDKDPTRLLNALESLNPPFPALQSLEITTRMPVAIVTNLLALLRNAELIRLTVSVDSITDTVDDLAKLFLVLAEHCDHGSLKKIIFGHSNPRVIFPFLVLQPLLQFSALQYIDIELSPAAIGLTVSENQMLQMVSAWPDIRVLRITPDAGRNLNSPTTLLALLPIIKCTKLRHLGLSLDATDAAARRVLRDPGRPKGQRNYTLRTLDVGIGSPISHKEFVAKFLSESFPNLDDIASDGSPDSSTTRRWRYVARVLLPLLGGNQMECGNMGFEGAVGRTANPVKGSAREWAEKVEKMDGDWSDPEIIRANLATPDIDSDWFD</sequence>